<evidence type="ECO:0000256" key="2">
    <source>
        <dbReference type="SAM" id="Phobius"/>
    </source>
</evidence>
<dbReference type="RefSeq" id="WP_021010841.1">
    <property type="nucleotide sequence ID" value="NZ_ASHR01000028.1"/>
</dbReference>
<gene>
    <name evidence="4" type="ORF">L332_05240</name>
</gene>
<keyword evidence="2" id="KW-0472">Membrane</keyword>
<reference evidence="4 5" key="1">
    <citation type="journal article" date="2013" name="Genome Announc.">
        <title>First draft genome sequence from a member of the genus agrococcus, isolated from modern microbialites.</title>
        <authorList>
            <person name="White R.A.III."/>
            <person name="Grassa C.J."/>
            <person name="Suttle C.A."/>
        </authorList>
    </citation>
    <scope>NUCLEOTIDE SEQUENCE [LARGE SCALE GENOMIC DNA]</scope>
    <source>
        <strain evidence="4 5">RW1</strain>
    </source>
</reference>
<keyword evidence="2" id="KW-1133">Transmembrane helix</keyword>
<name>U1MPP0_9MICO</name>
<evidence type="ECO:0000313" key="5">
    <source>
        <dbReference type="Proteomes" id="UP000016462"/>
    </source>
</evidence>
<protein>
    <recommendedName>
        <fullName evidence="3">DUF4190 domain-containing protein</fullName>
    </recommendedName>
</protein>
<dbReference type="AlphaFoldDB" id="U1MPP0"/>
<evidence type="ECO:0000259" key="3">
    <source>
        <dbReference type="Pfam" id="PF13828"/>
    </source>
</evidence>
<proteinExistence type="predicted"/>
<feature type="transmembrane region" description="Helical" evidence="2">
    <location>
        <begin position="41"/>
        <end position="72"/>
    </location>
</feature>
<keyword evidence="2" id="KW-0812">Transmembrane</keyword>
<dbReference type="Proteomes" id="UP000016462">
    <property type="component" value="Unassembled WGS sequence"/>
</dbReference>
<keyword evidence="5" id="KW-1185">Reference proteome</keyword>
<feature type="region of interest" description="Disordered" evidence="1">
    <location>
        <begin position="6"/>
        <end position="34"/>
    </location>
</feature>
<accession>U1MPP0</accession>
<dbReference type="OrthoDB" id="4374883at2"/>
<comment type="caution">
    <text evidence="4">The sequence shown here is derived from an EMBL/GenBank/DDBJ whole genome shotgun (WGS) entry which is preliminary data.</text>
</comment>
<dbReference type="Pfam" id="PF13828">
    <property type="entry name" value="DUF4190"/>
    <property type="match status" value="1"/>
</dbReference>
<feature type="domain" description="DUF4190" evidence="3">
    <location>
        <begin position="41"/>
        <end position="101"/>
    </location>
</feature>
<evidence type="ECO:0000313" key="4">
    <source>
        <dbReference type="EMBL" id="ERG63876.1"/>
    </source>
</evidence>
<feature type="transmembrane region" description="Helical" evidence="2">
    <location>
        <begin position="84"/>
        <end position="112"/>
    </location>
</feature>
<evidence type="ECO:0000256" key="1">
    <source>
        <dbReference type="SAM" id="MobiDB-lite"/>
    </source>
</evidence>
<organism evidence="4 5">
    <name type="scientific">Agrococcus pavilionensis RW1</name>
    <dbReference type="NCBI Taxonomy" id="1330458"/>
    <lineage>
        <taxon>Bacteria</taxon>
        <taxon>Bacillati</taxon>
        <taxon>Actinomycetota</taxon>
        <taxon>Actinomycetes</taxon>
        <taxon>Micrococcales</taxon>
        <taxon>Microbacteriaceae</taxon>
        <taxon>Agrococcus</taxon>
    </lineage>
</organism>
<dbReference type="InterPro" id="IPR025241">
    <property type="entry name" value="DUF4190"/>
</dbReference>
<dbReference type="EMBL" id="ASHR01000028">
    <property type="protein sequence ID" value="ERG63876.1"/>
    <property type="molecule type" value="Genomic_DNA"/>
</dbReference>
<sequence length="122" mass="12312">MSQAVWQQQGWGAPAPSQPAPGPQPTAWSAPTHPGPTTSTLAVLAIIAAVCGATILPIIGSIGAMVMGAIALGRIKRTGEDGRLLAIWAIILGAITIVAMLSATITGIAMIVQLAEQVQPGL</sequence>